<evidence type="ECO:0000256" key="2">
    <source>
        <dbReference type="SAM" id="Phobius"/>
    </source>
</evidence>
<dbReference type="Proteomes" id="UP000593571">
    <property type="component" value="Unassembled WGS sequence"/>
</dbReference>
<evidence type="ECO:0000256" key="1">
    <source>
        <dbReference type="SAM" id="MobiDB-lite"/>
    </source>
</evidence>
<proteinExistence type="predicted"/>
<comment type="caution">
    <text evidence="3">The sequence shown here is derived from an EMBL/GenBank/DDBJ whole genome shotgun (WGS) entry which is preliminary data.</text>
</comment>
<name>A0A7J8GEN9_ROUAE</name>
<keyword evidence="2" id="KW-0812">Transmembrane</keyword>
<organism evidence="3 4">
    <name type="scientific">Rousettus aegyptiacus</name>
    <name type="common">Egyptian fruit bat</name>
    <name type="synonym">Pteropus aegyptiacus</name>
    <dbReference type="NCBI Taxonomy" id="9407"/>
    <lineage>
        <taxon>Eukaryota</taxon>
        <taxon>Metazoa</taxon>
        <taxon>Chordata</taxon>
        <taxon>Craniata</taxon>
        <taxon>Vertebrata</taxon>
        <taxon>Euteleostomi</taxon>
        <taxon>Mammalia</taxon>
        <taxon>Eutheria</taxon>
        <taxon>Laurasiatheria</taxon>
        <taxon>Chiroptera</taxon>
        <taxon>Yinpterochiroptera</taxon>
        <taxon>Pteropodoidea</taxon>
        <taxon>Pteropodidae</taxon>
        <taxon>Rousettinae</taxon>
        <taxon>Rousettus</taxon>
    </lineage>
</organism>
<dbReference type="AlphaFoldDB" id="A0A7J8GEN9"/>
<dbReference type="EMBL" id="JACASE010000006">
    <property type="protein sequence ID" value="KAF6457952.1"/>
    <property type="molecule type" value="Genomic_DNA"/>
</dbReference>
<evidence type="ECO:0000313" key="4">
    <source>
        <dbReference type="Proteomes" id="UP000593571"/>
    </source>
</evidence>
<sequence>MGTGNIRSEFPGSGESDEHQKPGKKGEVIFIFFTLLLFPINIWIFELKRTLSISIGWSYFIGWVVFVLYVTCTFLCYFDHKHFWSLILSHLSSTVPCISSSRSGSLNDQSVSNASVNQEEVLDLE</sequence>
<accession>A0A7J8GEN9</accession>
<keyword evidence="2" id="KW-1133">Transmembrane helix</keyword>
<feature type="transmembrane region" description="Helical" evidence="2">
    <location>
        <begin position="28"/>
        <end position="45"/>
    </location>
</feature>
<feature type="region of interest" description="Disordered" evidence="1">
    <location>
        <begin position="1"/>
        <end position="22"/>
    </location>
</feature>
<evidence type="ECO:0000313" key="3">
    <source>
        <dbReference type="EMBL" id="KAF6457952.1"/>
    </source>
</evidence>
<keyword evidence="2" id="KW-0472">Membrane</keyword>
<gene>
    <name evidence="3" type="ORF">HJG63_014551</name>
</gene>
<feature type="transmembrane region" description="Helical" evidence="2">
    <location>
        <begin position="57"/>
        <end position="78"/>
    </location>
</feature>
<reference evidence="3 4" key="1">
    <citation type="journal article" date="2020" name="Nature">
        <title>Six reference-quality genomes reveal evolution of bat adaptations.</title>
        <authorList>
            <person name="Jebb D."/>
            <person name="Huang Z."/>
            <person name="Pippel M."/>
            <person name="Hughes G.M."/>
            <person name="Lavrichenko K."/>
            <person name="Devanna P."/>
            <person name="Winkler S."/>
            <person name="Jermiin L.S."/>
            <person name="Skirmuntt E.C."/>
            <person name="Katzourakis A."/>
            <person name="Burkitt-Gray L."/>
            <person name="Ray D.A."/>
            <person name="Sullivan K.A.M."/>
            <person name="Roscito J.G."/>
            <person name="Kirilenko B.M."/>
            <person name="Davalos L.M."/>
            <person name="Corthals A.P."/>
            <person name="Power M.L."/>
            <person name="Jones G."/>
            <person name="Ransome R.D."/>
            <person name="Dechmann D.K.N."/>
            <person name="Locatelli A.G."/>
            <person name="Puechmaille S.J."/>
            <person name="Fedrigo O."/>
            <person name="Jarvis E.D."/>
            <person name="Hiller M."/>
            <person name="Vernes S.C."/>
            <person name="Myers E.W."/>
            <person name="Teeling E.C."/>
        </authorList>
    </citation>
    <scope>NUCLEOTIDE SEQUENCE [LARGE SCALE GENOMIC DNA]</scope>
    <source>
        <strain evidence="3">MRouAeg1</strain>
        <tissue evidence="3">Muscle</tissue>
    </source>
</reference>
<protein>
    <submittedName>
        <fullName evidence="3">Outer dense fiber of sperm tails 4</fullName>
    </submittedName>
</protein>
<keyword evidence="4" id="KW-1185">Reference proteome</keyword>